<keyword evidence="5" id="KW-0963">Cytoplasm</keyword>
<comment type="cofactor">
    <cofactor evidence="5">
        <name>Zn(2+)</name>
        <dbReference type="ChEBI" id="CHEBI:29105"/>
    </cofactor>
    <text evidence="5">Binds 1 zinc ion per subunit.</text>
</comment>
<dbReference type="GO" id="GO:0017136">
    <property type="term" value="F:histone deacetylase activity, NAD-dependent"/>
    <property type="evidence" value="ECO:0007669"/>
    <property type="project" value="TreeGrafter"/>
</dbReference>
<keyword evidence="7" id="KW-0472">Membrane</keyword>
<dbReference type="EC" id="2.3.1.286" evidence="5"/>
<evidence type="ECO:0000256" key="4">
    <source>
        <dbReference type="ARBA" id="ARBA00023163"/>
    </source>
</evidence>
<dbReference type="CDD" id="cd01412">
    <property type="entry name" value="SIRT5_Af1_CobB"/>
    <property type="match status" value="1"/>
</dbReference>
<dbReference type="Gene3D" id="3.30.1600.10">
    <property type="entry name" value="SIR2/SIRT2 'Small Domain"/>
    <property type="match status" value="1"/>
</dbReference>
<reference evidence="9 10" key="1">
    <citation type="submission" date="2018-10" db="EMBL/GenBank/DDBJ databases">
        <title>Co-occurring genomic capacity for anaerobic methane metabolism and dissimilatory sulfite reduction discovered in the Korarchaeota.</title>
        <authorList>
            <person name="Mckay L.J."/>
            <person name="Dlakic M."/>
            <person name="Fields M.W."/>
            <person name="Delmont T.O."/>
            <person name="Eren A.M."/>
            <person name="Jay Z.J."/>
            <person name="Klingelsmith K.B."/>
            <person name="Rusch D.B."/>
            <person name="Inskeep W.P."/>
        </authorList>
    </citation>
    <scope>NUCLEOTIDE SEQUENCE [LARGE SCALE GENOMIC DNA]</scope>
    <source>
        <strain evidence="9 10">WS</strain>
    </source>
</reference>
<feature type="active site" description="Proton acceptor" evidence="5 6">
    <location>
        <position position="121"/>
    </location>
</feature>
<dbReference type="InterPro" id="IPR027546">
    <property type="entry name" value="Sirtuin_class_III"/>
</dbReference>
<evidence type="ECO:0000256" key="1">
    <source>
        <dbReference type="ARBA" id="ARBA00022679"/>
    </source>
</evidence>
<dbReference type="InterPro" id="IPR026590">
    <property type="entry name" value="Ssirtuin_cat_dom"/>
</dbReference>
<dbReference type="InterPro" id="IPR029035">
    <property type="entry name" value="DHS-like_NAD/FAD-binding_dom"/>
</dbReference>
<comment type="caution">
    <text evidence="9">The sequence shown here is derived from an EMBL/GenBank/DDBJ whole genome shotgun (WGS) entry which is preliminary data.</text>
</comment>
<evidence type="ECO:0000313" key="9">
    <source>
        <dbReference type="EMBL" id="RSN70564.1"/>
    </source>
</evidence>
<keyword evidence="1 5" id="KW-0808">Transferase</keyword>
<accession>A0A3R9PEW8</accession>
<dbReference type="Proteomes" id="UP000278149">
    <property type="component" value="Unassembled WGS sequence"/>
</dbReference>
<keyword evidence="4 5" id="KW-0804">Transcription</keyword>
<comment type="domain">
    <text evidence="5">2 residues (Tyr-69 and Arg-72) present in a large hydrophobic pocket are probably involved in substrate specificity. They are important for desuccinylation activity, but dispensable for deacetylation activity.</text>
</comment>
<keyword evidence="5 6" id="KW-0862">Zinc</keyword>
<evidence type="ECO:0000259" key="8">
    <source>
        <dbReference type="PROSITE" id="PS50305"/>
    </source>
</evidence>
<dbReference type="PROSITE" id="PS50305">
    <property type="entry name" value="SIRTUIN"/>
    <property type="match status" value="1"/>
</dbReference>
<dbReference type="InterPro" id="IPR026591">
    <property type="entry name" value="Sirtuin_cat_small_dom_sf"/>
</dbReference>
<feature type="binding site" evidence="5">
    <location>
        <begin position="217"/>
        <end position="219"/>
    </location>
    <ligand>
        <name>NAD(+)</name>
        <dbReference type="ChEBI" id="CHEBI:57540"/>
    </ligand>
</feature>
<dbReference type="GO" id="GO:0008270">
    <property type="term" value="F:zinc ion binding"/>
    <property type="evidence" value="ECO:0007669"/>
    <property type="project" value="UniProtKB-UniRule"/>
</dbReference>
<feature type="binding site" evidence="5 6">
    <location>
        <position position="129"/>
    </location>
    <ligand>
        <name>Zn(2+)</name>
        <dbReference type="ChEBI" id="CHEBI:29105"/>
    </ligand>
</feature>
<feature type="binding site" evidence="5 6">
    <location>
        <position position="132"/>
    </location>
    <ligand>
        <name>Zn(2+)</name>
        <dbReference type="ChEBI" id="CHEBI:29105"/>
    </ligand>
</feature>
<feature type="binding site" evidence="5">
    <location>
        <position position="69"/>
    </location>
    <ligand>
        <name>substrate</name>
    </ligand>
</feature>
<comment type="catalytic activity">
    <reaction evidence="5">
        <text>N(6)-succinyl-L-lysyl-[protein] + NAD(+) + H2O = 2''-O-succinyl-ADP-D-ribose + nicotinamide + L-lysyl-[protein]</text>
        <dbReference type="Rhea" id="RHEA:47668"/>
        <dbReference type="Rhea" id="RHEA-COMP:9752"/>
        <dbReference type="Rhea" id="RHEA-COMP:11877"/>
        <dbReference type="ChEBI" id="CHEBI:15377"/>
        <dbReference type="ChEBI" id="CHEBI:17154"/>
        <dbReference type="ChEBI" id="CHEBI:29969"/>
        <dbReference type="ChEBI" id="CHEBI:57540"/>
        <dbReference type="ChEBI" id="CHEBI:87830"/>
        <dbReference type="ChEBI" id="CHEBI:87832"/>
    </reaction>
</comment>
<comment type="similarity">
    <text evidence="5">Belongs to the sirtuin family. Class III subfamily.</text>
</comment>
<feature type="binding site" evidence="5">
    <location>
        <begin position="191"/>
        <end position="193"/>
    </location>
    <ligand>
        <name>NAD(+)</name>
        <dbReference type="ChEBI" id="CHEBI:57540"/>
    </ligand>
</feature>
<evidence type="ECO:0000313" key="10">
    <source>
        <dbReference type="Proteomes" id="UP000278149"/>
    </source>
</evidence>
<feature type="domain" description="Deacetylase sirtuin-type" evidence="8">
    <location>
        <begin position="1"/>
        <end position="250"/>
    </location>
</feature>
<feature type="binding site" evidence="5 6">
    <location>
        <position position="154"/>
    </location>
    <ligand>
        <name>Zn(2+)</name>
        <dbReference type="ChEBI" id="CHEBI:29105"/>
    </ligand>
</feature>
<evidence type="ECO:0000256" key="5">
    <source>
        <dbReference type="HAMAP-Rule" id="MF_01121"/>
    </source>
</evidence>
<dbReference type="GO" id="GO:0036054">
    <property type="term" value="F:protein-malonyllysine demalonylase activity"/>
    <property type="evidence" value="ECO:0007669"/>
    <property type="project" value="InterPro"/>
</dbReference>
<evidence type="ECO:0000256" key="6">
    <source>
        <dbReference type="PROSITE-ProRule" id="PRU00236"/>
    </source>
</evidence>
<dbReference type="Pfam" id="PF02146">
    <property type="entry name" value="SIR2"/>
    <property type="match status" value="1"/>
</dbReference>
<comment type="caution">
    <text evidence="5">Lacks conserved residue(s) required for the propagation of feature annotation.</text>
</comment>
<dbReference type="PANTHER" id="PTHR11085:SF10">
    <property type="entry name" value="NAD-DEPENDENT PROTEIN DEACYLASE SIRTUIN-5, MITOCHONDRIAL-RELATED"/>
    <property type="match status" value="1"/>
</dbReference>
<organism evidence="9 10">
    <name type="scientific">Candidatus Korarchaeum cryptofilum</name>
    <dbReference type="NCBI Taxonomy" id="498846"/>
    <lineage>
        <taxon>Archaea</taxon>
        <taxon>Thermoproteota</taxon>
        <taxon>Candidatus Korarchaeia</taxon>
        <taxon>Candidatus Korarchaeales</taxon>
        <taxon>Candidatus Korarchaeaceae</taxon>
        <taxon>Candidatus Korarchaeum</taxon>
    </lineage>
</organism>
<dbReference type="GO" id="GO:0070403">
    <property type="term" value="F:NAD+ binding"/>
    <property type="evidence" value="ECO:0007669"/>
    <property type="project" value="UniProtKB-UniRule"/>
</dbReference>
<protein>
    <recommendedName>
        <fullName evidence="5">NAD-dependent protein deacylase</fullName>
        <ecNumber evidence="5">2.3.1.286</ecNumber>
    </recommendedName>
    <alternativeName>
        <fullName evidence="5">Regulatory protein SIR2 homolog</fullName>
    </alternativeName>
</protein>
<evidence type="ECO:0000256" key="3">
    <source>
        <dbReference type="ARBA" id="ARBA00023027"/>
    </source>
</evidence>
<dbReference type="NCBIfam" id="NF001753">
    <property type="entry name" value="PRK00481.1-3"/>
    <property type="match status" value="1"/>
</dbReference>
<gene>
    <name evidence="5" type="primary">cobB</name>
    <name evidence="9" type="ORF">D9Q81_00725</name>
</gene>
<comment type="catalytic activity">
    <reaction evidence="5">
        <text>N(6)-acetyl-L-lysyl-[protein] + NAD(+) + H2O = 2''-O-acetyl-ADP-D-ribose + nicotinamide + L-lysyl-[protein]</text>
        <dbReference type="Rhea" id="RHEA:43636"/>
        <dbReference type="Rhea" id="RHEA-COMP:9752"/>
        <dbReference type="Rhea" id="RHEA-COMP:10731"/>
        <dbReference type="ChEBI" id="CHEBI:15377"/>
        <dbReference type="ChEBI" id="CHEBI:17154"/>
        <dbReference type="ChEBI" id="CHEBI:29969"/>
        <dbReference type="ChEBI" id="CHEBI:57540"/>
        <dbReference type="ChEBI" id="CHEBI:61930"/>
        <dbReference type="ChEBI" id="CHEBI:83767"/>
        <dbReference type="EC" id="2.3.1.286"/>
    </reaction>
</comment>
<dbReference type="InterPro" id="IPR050134">
    <property type="entry name" value="NAD-dep_sirtuin_deacylases"/>
</dbReference>
<keyword evidence="2 5" id="KW-0805">Transcription regulation</keyword>
<comment type="subcellular location">
    <subcellularLocation>
        <location evidence="5">Cytoplasm</location>
    </subcellularLocation>
</comment>
<evidence type="ECO:0000256" key="7">
    <source>
        <dbReference type="SAM" id="Phobius"/>
    </source>
</evidence>
<dbReference type="GO" id="GO:0036055">
    <property type="term" value="F:protein-succinyllysine desuccinylase activity"/>
    <property type="evidence" value="ECO:0007669"/>
    <property type="project" value="UniProtKB-UniRule"/>
</dbReference>
<dbReference type="RefSeq" id="WP_125740494.1">
    <property type="nucleotide sequence ID" value="NZ_RCOR01000006.1"/>
</dbReference>
<sequence length="250" mass="28105">MNSHELRSIAELIRRNSGEVVAFTGAGISAEAGIPTFRGKGGLWEKYDPEELATPQAFFRDPKLVWDWYLWRMSIIARARPTPAHEILALWEDKGILKGVITQNVDGLHQRAGSKNLVELHGSIWRIRCTSCDNKVYLGFGNLPERVPPECDRCGSIMRPDVVWFYEPLPRDEWMRAEDMIRSASLLLIIGTSGLVMPAATLPMMALRNNATLVEINPEETNLSSLAKFRVREGASRVFVDLNEMLEGIA</sequence>
<dbReference type="AlphaFoldDB" id="A0A3R9PEW8"/>
<dbReference type="HAMAP" id="MF_01121">
    <property type="entry name" value="Sirtuin_ClassIII"/>
    <property type="match status" value="1"/>
</dbReference>
<feature type="transmembrane region" description="Helical" evidence="7">
    <location>
        <begin position="184"/>
        <end position="207"/>
    </location>
</feature>
<dbReference type="SUPFAM" id="SSF52467">
    <property type="entry name" value="DHS-like NAD/FAD-binding domain"/>
    <property type="match status" value="1"/>
</dbReference>
<feature type="binding site" evidence="5 6">
    <location>
        <position position="151"/>
    </location>
    <ligand>
        <name>Zn(2+)</name>
        <dbReference type="ChEBI" id="CHEBI:29105"/>
    </ligand>
</feature>
<dbReference type="Gene3D" id="3.40.50.1220">
    <property type="entry name" value="TPP-binding domain"/>
    <property type="match status" value="1"/>
</dbReference>
<dbReference type="GO" id="GO:0005737">
    <property type="term" value="C:cytoplasm"/>
    <property type="evidence" value="ECO:0007669"/>
    <property type="project" value="UniProtKB-SubCell"/>
</dbReference>
<dbReference type="EMBL" id="RCOR01000006">
    <property type="protein sequence ID" value="RSN70564.1"/>
    <property type="molecule type" value="Genomic_DNA"/>
</dbReference>
<feature type="binding site" evidence="5">
    <location>
        <begin position="103"/>
        <end position="106"/>
    </location>
    <ligand>
        <name>NAD(+)</name>
        <dbReference type="ChEBI" id="CHEBI:57540"/>
    </ligand>
</feature>
<keyword evidence="7" id="KW-0812">Transmembrane</keyword>
<proteinExistence type="inferred from homology"/>
<feature type="binding site" evidence="5">
    <location>
        <position position="72"/>
    </location>
    <ligand>
        <name>substrate</name>
    </ligand>
</feature>
<dbReference type="InterPro" id="IPR003000">
    <property type="entry name" value="Sirtuin"/>
</dbReference>
<keyword evidence="7" id="KW-1133">Transmembrane helix</keyword>
<name>A0A3R9PEW8_9CREN</name>
<keyword evidence="3 5" id="KW-0520">NAD</keyword>
<comment type="function">
    <text evidence="5">NAD-dependent lysine deacetylase and desuccinylase that specifically removes acetyl and succinyl groups on target proteins. Modulates the activities of several proteins which are inactive in their acylated form. Deacetylates the N-terminal lysine residue of Alba, the major archaeal chromatin protein and that, in turn, increases Alba's DNA binding affinity, thereby repressing transcription.</text>
</comment>
<feature type="binding site" evidence="5">
    <location>
        <position position="235"/>
    </location>
    <ligand>
        <name>NAD(+)</name>
        <dbReference type="ChEBI" id="CHEBI:57540"/>
    </ligand>
</feature>
<dbReference type="PANTHER" id="PTHR11085">
    <property type="entry name" value="NAD-DEPENDENT PROTEIN DEACYLASE SIRTUIN-5, MITOCHONDRIAL-RELATED"/>
    <property type="match status" value="1"/>
</dbReference>
<keyword evidence="5 6" id="KW-0479">Metal-binding</keyword>
<evidence type="ECO:0000256" key="2">
    <source>
        <dbReference type="ARBA" id="ARBA00023015"/>
    </source>
</evidence>